<gene>
    <name evidence="2" type="ORF">C7I55_02405</name>
</gene>
<feature type="domain" description="Pili assembly chaperone N-terminal" evidence="1">
    <location>
        <begin position="50"/>
        <end position="158"/>
    </location>
</feature>
<dbReference type="OrthoDB" id="369595at2"/>
<proteinExistence type="predicted"/>
<evidence type="ECO:0000259" key="1">
    <source>
        <dbReference type="Pfam" id="PF00345"/>
    </source>
</evidence>
<dbReference type="Pfam" id="PF00345">
    <property type="entry name" value="PapD_N"/>
    <property type="match status" value="1"/>
</dbReference>
<evidence type="ECO:0000313" key="3">
    <source>
        <dbReference type="Proteomes" id="UP000241167"/>
    </source>
</evidence>
<dbReference type="PANTHER" id="PTHR30251:SF4">
    <property type="entry name" value="SLR1668 PROTEIN"/>
    <property type="match status" value="1"/>
</dbReference>
<protein>
    <submittedName>
        <fullName evidence="2">Molecular chaperone</fullName>
    </submittedName>
</protein>
<dbReference type="RefSeq" id="WP_106511267.1">
    <property type="nucleotide sequence ID" value="NZ_PXYI01000001.1"/>
</dbReference>
<evidence type="ECO:0000313" key="2">
    <source>
        <dbReference type="EMBL" id="PSJ43249.1"/>
    </source>
</evidence>
<dbReference type="InterPro" id="IPR016147">
    <property type="entry name" value="Pili_assmbl_chaperone_N"/>
</dbReference>
<dbReference type="Proteomes" id="UP000241167">
    <property type="component" value="Unassembled WGS sequence"/>
</dbReference>
<name>A0A2P7QZ66_9SPHN</name>
<dbReference type="InterPro" id="IPR050643">
    <property type="entry name" value="Periplasmic_pilus_chap"/>
</dbReference>
<organism evidence="2 3">
    <name type="scientific">Allosphingosinicella deserti</name>
    <dbReference type="NCBI Taxonomy" id="2116704"/>
    <lineage>
        <taxon>Bacteria</taxon>
        <taxon>Pseudomonadati</taxon>
        <taxon>Pseudomonadota</taxon>
        <taxon>Alphaproteobacteria</taxon>
        <taxon>Sphingomonadales</taxon>
        <taxon>Sphingomonadaceae</taxon>
        <taxon>Allosphingosinicella</taxon>
    </lineage>
</organism>
<comment type="caution">
    <text evidence="2">The sequence shown here is derived from an EMBL/GenBank/DDBJ whole genome shotgun (WGS) entry which is preliminary data.</text>
</comment>
<dbReference type="AlphaFoldDB" id="A0A2P7QZ66"/>
<dbReference type="EMBL" id="PXYI01000001">
    <property type="protein sequence ID" value="PSJ43249.1"/>
    <property type="molecule type" value="Genomic_DNA"/>
</dbReference>
<keyword evidence="3" id="KW-1185">Reference proteome</keyword>
<reference evidence="2 3" key="1">
    <citation type="submission" date="2018-03" db="EMBL/GenBank/DDBJ databases">
        <title>The draft genome of Sphingosinicella sp. GL-C-18.</title>
        <authorList>
            <person name="Liu L."/>
            <person name="Li L."/>
            <person name="Liang L."/>
            <person name="Zhang X."/>
            <person name="Wang T."/>
        </authorList>
    </citation>
    <scope>NUCLEOTIDE SEQUENCE [LARGE SCALE GENOMIC DNA]</scope>
    <source>
        <strain evidence="2 3">GL-C-18</strain>
    </source>
</reference>
<dbReference type="GO" id="GO:0030288">
    <property type="term" value="C:outer membrane-bounded periplasmic space"/>
    <property type="evidence" value="ECO:0007669"/>
    <property type="project" value="InterPro"/>
</dbReference>
<dbReference type="Gene3D" id="2.60.40.10">
    <property type="entry name" value="Immunoglobulins"/>
    <property type="match status" value="1"/>
</dbReference>
<dbReference type="PANTHER" id="PTHR30251">
    <property type="entry name" value="PILUS ASSEMBLY CHAPERONE"/>
    <property type="match status" value="1"/>
</dbReference>
<accession>A0A2P7QZ66</accession>
<dbReference type="SUPFAM" id="SSF49354">
    <property type="entry name" value="PapD-like"/>
    <property type="match status" value="1"/>
</dbReference>
<dbReference type="GO" id="GO:0071555">
    <property type="term" value="P:cell wall organization"/>
    <property type="evidence" value="ECO:0007669"/>
    <property type="project" value="InterPro"/>
</dbReference>
<sequence>MKAFNYFPGALWRAVTIVALGVIASTAALAMRVSPMVLEMETRGSGAVGRLEIQNLNPGKLAFETRVTRMEFDENGTIKESPADEDFLVFPPQGVLPNNGRQVVRLQWVGPPELPASRAYYVSVNQLPVALDAAQPNTNGAQVQIVYHMKALVVVAPPGASPNIEAVAARPIEYQAPAPPGGGAAPPPGPGVEITLKNSGRRHAMMAGMGWRLDGTDAQGKEMRIDVKPEELNRVLGTGYVPALGERTFKLPLVEAFAAKPIKVSFIK</sequence>
<dbReference type="InterPro" id="IPR008962">
    <property type="entry name" value="PapD-like_sf"/>
</dbReference>
<dbReference type="InterPro" id="IPR013783">
    <property type="entry name" value="Ig-like_fold"/>
</dbReference>